<organism evidence="1">
    <name type="scientific">marine sediment metagenome</name>
    <dbReference type="NCBI Taxonomy" id="412755"/>
    <lineage>
        <taxon>unclassified sequences</taxon>
        <taxon>metagenomes</taxon>
        <taxon>ecological metagenomes</taxon>
    </lineage>
</organism>
<gene>
    <name evidence="1" type="ORF">LCGC14_1035680</name>
</gene>
<proteinExistence type="predicted"/>
<sequence length="70" mass="7920">MADEYKVTNTQRVSIFGKAGQPQQGYRVYFQVTATNWVDFIEVPEADFDKAKIAELIEAKVAAHLEISEL</sequence>
<comment type="caution">
    <text evidence="1">The sequence shown here is derived from an EMBL/GenBank/DDBJ whole genome shotgun (WGS) entry which is preliminary data.</text>
</comment>
<protein>
    <submittedName>
        <fullName evidence="1">Uncharacterized protein</fullName>
    </submittedName>
</protein>
<name>A0A0F9QZC6_9ZZZZ</name>
<reference evidence="1" key="1">
    <citation type="journal article" date="2015" name="Nature">
        <title>Complex archaea that bridge the gap between prokaryotes and eukaryotes.</title>
        <authorList>
            <person name="Spang A."/>
            <person name="Saw J.H."/>
            <person name="Jorgensen S.L."/>
            <person name="Zaremba-Niedzwiedzka K."/>
            <person name="Martijn J."/>
            <person name="Lind A.E."/>
            <person name="van Eijk R."/>
            <person name="Schleper C."/>
            <person name="Guy L."/>
            <person name="Ettema T.J."/>
        </authorList>
    </citation>
    <scope>NUCLEOTIDE SEQUENCE</scope>
</reference>
<evidence type="ECO:0000313" key="1">
    <source>
        <dbReference type="EMBL" id="KKN10523.1"/>
    </source>
</evidence>
<accession>A0A0F9QZC6</accession>
<dbReference type="AlphaFoldDB" id="A0A0F9QZC6"/>
<dbReference type="EMBL" id="LAZR01004236">
    <property type="protein sequence ID" value="KKN10523.1"/>
    <property type="molecule type" value="Genomic_DNA"/>
</dbReference>